<dbReference type="EMBL" id="KN833742">
    <property type="protein sequence ID" value="KIK22190.1"/>
    <property type="molecule type" value="Genomic_DNA"/>
</dbReference>
<organism evidence="2 3">
    <name type="scientific">Pisolithus microcarpus 441</name>
    <dbReference type="NCBI Taxonomy" id="765257"/>
    <lineage>
        <taxon>Eukaryota</taxon>
        <taxon>Fungi</taxon>
        <taxon>Dikarya</taxon>
        <taxon>Basidiomycota</taxon>
        <taxon>Agaricomycotina</taxon>
        <taxon>Agaricomycetes</taxon>
        <taxon>Agaricomycetidae</taxon>
        <taxon>Boletales</taxon>
        <taxon>Sclerodermatineae</taxon>
        <taxon>Pisolithaceae</taxon>
        <taxon>Pisolithus</taxon>
    </lineage>
</organism>
<feature type="compositionally biased region" description="Polar residues" evidence="1">
    <location>
        <begin position="15"/>
        <end position="27"/>
    </location>
</feature>
<sequence>MPDVYRSSKAREGGSASTSGKDASHQTVDGIRPTGNPDGFTDQTSTVHHRCKPNHCYISGFWYGLACAPPEVVRD</sequence>
<reference evidence="3" key="2">
    <citation type="submission" date="2015-01" db="EMBL/GenBank/DDBJ databases">
        <title>Evolutionary Origins and Diversification of the Mycorrhizal Mutualists.</title>
        <authorList>
            <consortium name="DOE Joint Genome Institute"/>
            <consortium name="Mycorrhizal Genomics Consortium"/>
            <person name="Kohler A."/>
            <person name="Kuo A."/>
            <person name="Nagy L.G."/>
            <person name="Floudas D."/>
            <person name="Copeland A."/>
            <person name="Barry K.W."/>
            <person name="Cichocki N."/>
            <person name="Veneault-Fourrey C."/>
            <person name="LaButti K."/>
            <person name="Lindquist E.A."/>
            <person name="Lipzen A."/>
            <person name="Lundell T."/>
            <person name="Morin E."/>
            <person name="Murat C."/>
            <person name="Riley R."/>
            <person name="Ohm R."/>
            <person name="Sun H."/>
            <person name="Tunlid A."/>
            <person name="Henrissat B."/>
            <person name="Grigoriev I.V."/>
            <person name="Hibbett D.S."/>
            <person name="Martin F."/>
        </authorList>
    </citation>
    <scope>NUCLEOTIDE SEQUENCE [LARGE SCALE GENOMIC DNA]</scope>
    <source>
        <strain evidence="3">441</strain>
    </source>
</reference>
<evidence type="ECO:0000313" key="3">
    <source>
        <dbReference type="Proteomes" id="UP000054018"/>
    </source>
</evidence>
<dbReference type="HOGENOM" id="CLU_2672022_0_0_1"/>
<gene>
    <name evidence="2" type="ORF">PISMIDRAFT_509671</name>
</gene>
<dbReference type="AlphaFoldDB" id="A0A0C9YBQ3"/>
<evidence type="ECO:0000256" key="1">
    <source>
        <dbReference type="SAM" id="MobiDB-lite"/>
    </source>
</evidence>
<accession>A0A0C9YBQ3</accession>
<dbReference type="Proteomes" id="UP000054018">
    <property type="component" value="Unassembled WGS sequence"/>
</dbReference>
<feature type="region of interest" description="Disordered" evidence="1">
    <location>
        <begin position="1"/>
        <end position="47"/>
    </location>
</feature>
<keyword evidence="3" id="KW-1185">Reference proteome</keyword>
<evidence type="ECO:0000313" key="2">
    <source>
        <dbReference type="EMBL" id="KIK22190.1"/>
    </source>
</evidence>
<protein>
    <submittedName>
        <fullName evidence="2">Unplaced genomic scaffold scaffold_58, whole genome shotgun sequence</fullName>
    </submittedName>
</protein>
<reference evidence="2 3" key="1">
    <citation type="submission" date="2014-04" db="EMBL/GenBank/DDBJ databases">
        <authorList>
            <consortium name="DOE Joint Genome Institute"/>
            <person name="Kuo A."/>
            <person name="Kohler A."/>
            <person name="Costa M.D."/>
            <person name="Nagy L.G."/>
            <person name="Floudas D."/>
            <person name="Copeland A."/>
            <person name="Barry K.W."/>
            <person name="Cichocki N."/>
            <person name="Veneault-Fourrey C."/>
            <person name="LaButti K."/>
            <person name="Lindquist E.A."/>
            <person name="Lipzen A."/>
            <person name="Lundell T."/>
            <person name="Morin E."/>
            <person name="Murat C."/>
            <person name="Sun H."/>
            <person name="Tunlid A."/>
            <person name="Henrissat B."/>
            <person name="Grigoriev I.V."/>
            <person name="Hibbett D.S."/>
            <person name="Martin F."/>
            <person name="Nordberg H.P."/>
            <person name="Cantor M.N."/>
            <person name="Hua S.X."/>
        </authorList>
    </citation>
    <scope>NUCLEOTIDE SEQUENCE [LARGE SCALE GENOMIC DNA]</scope>
    <source>
        <strain evidence="2 3">441</strain>
    </source>
</reference>
<name>A0A0C9YBQ3_9AGAM</name>
<proteinExistence type="predicted"/>